<dbReference type="SUPFAM" id="SSF50249">
    <property type="entry name" value="Nucleic acid-binding proteins"/>
    <property type="match status" value="1"/>
</dbReference>
<evidence type="ECO:0000313" key="4">
    <source>
        <dbReference type="EMBL" id="TPX42546.1"/>
    </source>
</evidence>
<reference evidence="4 5" key="1">
    <citation type="journal article" date="2019" name="Sci. Rep.">
        <title>Comparative genomics of chytrid fungi reveal insights into the obligate biotrophic and pathogenic lifestyle of Synchytrium endobioticum.</title>
        <authorList>
            <person name="van de Vossenberg B.T.L.H."/>
            <person name="Warris S."/>
            <person name="Nguyen H.D.T."/>
            <person name="van Gent-Pelzer M.P.E."/>
            <person name="Joly D.L."/>
            <person name="van de Geest H.C."/>
            <person name="Bonants P.J.M."/>
            <person name="Smith D.S."/>
            <person name="Levesque C.A."/>
            <person name="van der Lee T.A.J."/>
        </authorList>
    </citation>
    <scope>NUCLEOTIDE SEQUENCE [LARGE SCALE GENOMIC DNA]</scope>
    <source>
        <strain evidence="4 5">MB42</strain>
    </source>
</reference>
<dbReference type="AlphaFoldDB" id="A0A507CTT7"/>
<dbReference type="GO" id="GO:0003735">
    <property type="term" value="F:structural constituent of ribosome"/>
    <property type="evidence" value="ECO:0007669"/>
    <property type="project" value="InterPro"/>
</dbReference>
<evidence type="ECO:0008006" key="6">
    <source>
        <dbReference type="Google" id="ProtNLM"/>
    </source>
</evidence>
<comment type="caution">
    <text evidence="4">The sequence shown here is derived from an EMBL/GenBank/DDBJ whole genome shotgun (WGS) entry which is preliminary data.</text>
</comment>
<keyword evidence="3" id="KW-0687">Ribonucleoprotein</keyword>
<dbReference type="STRING" id="286115.A0A507CTT7"/>
<dbReference type="VEuPathDB" id="FungiDB:SeMB42_g05093"/>
<evidence type="ECO:0000256" key="1">
    <source>
        <dbReference type="ARBA" id="ARBA00005657"/>
    </source>
</evidence>
<dbReference type="Proteomes" id="UP000317494">
    <property type="component" value="Unassembled WGS sequence"/>
</dbReference>
<keyword evidence="2" id="KW-0689">Ribosomal protein</keyword>
<organism evidence="4 5">
    <name type="scientific">Synchytrium endobioticum</name>
    <dbReference type="NCBI Taxonomy" id="286115"/>
    <lineage>
        <taxon>Eukaryota</taxon>
        <taxon>Fungi</taxon>
        <taxon>Fungi incertae sedis</taxon>
        <taxon>Chytridiomycota</taxon>
        <taxon>Chytridiomycota incertae sedis</taxon>
        <taxon>Chytridiomycetes</taxon>
        <taxon>Synchytriales</taxon>
        <taxon>Synchytriaceae</taxon>
        <taxon>Synchytrium</taxon>
    </lineage>
</organism>
<evidence type="ECO:0000313" key="5">
    <source>
        <dbReference type="Proteomes" id="UP000317494"/>
    </source>
</evidence>
<dbReference type="PROSITE" id="PS00055">
    <property type="entry name" value="RIBOSOMAL_S12"/>
    <property type="match status" value="1"/>
</dbReference>
<sequence length="224" mass="24543">MSSMPSFNAVNQVAARRPLASLLISTKAPWIHTFHRTPTTCHQYHRAPLSNILTPSPCCSLTSRTPSISLSLSISMLSPLINLPHLPHNRQMATLNQVIRGIRKFSPTYISKAPALHGCPQRRGVCLKIFNMKPKKPNSAQRKVARVKLTSGETVLCYIPGEGHNLQEHSVVLIRGGRVPDCPGVKYKVIRGALDCAGVVGRQQSRSRYGTKKTAANAPVAKKK</sequence>
<proteinExistence type="inferred from homology"/>
<dbReference type="Pfam" id="PF00164">
    <property type="entry name" value="Ribosom_S12_S23"/>
    <property type="match status" value="1"/>
</dbReference>
<dbReference type="PRINTS" id="PR01034">
    <property type="entry name" value="RIBOSOMALS12"/>
</dbReference>
<comment type="similarity">
    <text evidence="1">Belongs to the universal ribosomal protein uS12 family.</text>
</comment>
<dbReference type="FunFam" id="2.40.50.140:FF:000099">
    <property type="entry name" value="Ribosomal protein S12, mitochondrial"/>
    <property type="match status" value="1"/>
</dbReference>
<dbReference type="GO" id="GO:0006412">
    <property type="term" value="P:translation"/>
    <property type="evidence" value="ECO:0007669"/>
    <property type="project" value="InterPro"/>
</dbReference>
<name>A0A507CTT7_9FUNG</name>
<dbReference type="InterPro" id="IPR005679">
    <property type="entry name" value="Ribosomal_uS12_bac"/>
</dbReference>
<dbReference type="InterPro" id="IPR006032">
    <property type="entry name" value="Ribosomal_uS12"/>
</dbReference>
<gene>
    <name evidence="4" type="ORF">SeMB42_g05093</name>
</gene>
<dbReference type="NCBIfam" id="TIGR00981">
    <property type="entry name" value="rpsL_bact"/>
    <property type="match status" value="1"/>
</dbReference>
<accession>A0A507CTT7</accession>
<dbReference type="PANTHER" id="PTHR11652">
    <property type="entry name" value="30S RIBOSOMAL PROTEIN S12 FAMILY MEMBER"/>
    <property type="match status" value="1"/>
</dbReference>
<dbReference type="InterPro" id="IPR012340">
    <property type="entry name" value="NA-bd_OB-fold"/>
</dbReference>
<dbReference type="GO" id="GO:0015935">
    <property type="term" value="C:small ribosomal subunit"/>
    <property type="evidence" value="ECO:0007669"/>
    <property type="project" value="InterPro"/>
</dbReference>
<evidence type="ECO:0000256" key="3">
    <source>
        <dbReference type="ARBA" id="ARBA00023274"/>
    </source>
</evidence>
<dbReference type="CDD" id="cd03368">
    <property type="entry name" value="Ribosomal_S12"/>
    <property type="match status" value="1"/>
</dbReference>
<evidence type="ECO:0000256" key="2">
    <source>
        <dbReference type="ARBA" id="ARBA00022980"/>
    </source>
</evidence>
<protein>
    <recommendedName>
        <fullName evidence="6">30S ribosomal protein S12</fullName>
    </recommendedName>
</protein>
<dbReference type="EMBL" id="QEAN01000229">
    <property type="protein sequence ID" value="TPX42546.1"/>
    <property type="molecule type" value="Genomic_DNA"/>
</dbReference>
<keyword evidence="5" id="KW-1185">Reference proteome</keyword>
<dbReference type="Gene3D" id="2.40.50.140">
    <property type="entry name" value="Nucleic acid-binding proteins"/>
    <property type="match status" value="1"/>
</dbReference>